<keyword evidence="3" id="KW-1185">Reference proteome</keyword>
<reference evidence="2 3" key="1">
    <citation type="submission" date="2018-03" db="EMBL/GenBank/DDBJ databases">
        <title>Genomic Encyclopedia of Archaeal and Bacterial Type Strains, Phase II (KMG-II): from individual species to whole genera.</title>
        <authorList>
            <person name="Goeker M."/>
        </authorList>
    </citation>
    <scope>NUCLEOTIDE SEQUENCE [LARGE SCALE GENOMIC DNA]</scope>
    <source>
        <strain evidence="2 3">DSM 25027</strain>
    </source>
</reference>
<dbReference type="SUPFAM" id="SSF52091">
    <property type="entry name" value="SpoIIaa-like"/>
    <property type="match status" value="1"/>
</dbReference>
<dbReference type="Gene3D" id="3.30.750.24">
    <property type="entry name" value="STAS domain"/>
    <property type="match status" value="1"/>
</dbReference>
<protein>
    <submittedName>
        <fullName evidence="2">STAS domain-containing protein</fullName>
    </submittedName>
</protein>
<dbReference type="Proteomes" id="UP000237640">
    <property type="component" value="Unassembled WGS sequence"/>
</dbReference>
<evidence type="ECO:0000313" key="3">
    <source>
        <dbReference type="Proteomes" id="UP000237640"/>
    </source>
</evidence>
<sequence>MPLEIKENRGVYKILGEVTAQHVGTLQAYFDSILESNDSFMVNLEDVTVLDSSAAHFFEKLYRRSAELNKVIALIGRQNENVLEIMNTTKTNYILSPDRV</sequence>
<dbReference type="InterPro" id="IPR036513">
    <property type="entry name" value="STAS_dom_sf"/>
</dbReference>
<evidence type="ECO:0000313" key="2">
    <source>
        <dbReference type="EMBL" id="PRX57568.1"/>
    </source>
</evidence>
<comment type="caution">
    <text evidence="2">The sequence shown here is derived from an EMBL/GenBank/DDBJ whole genome shotgun (WGS) entry which is preliminary data.</text>
</comment>
<gene>
    <name evidence="2" type="ORF">CLV81_1574</name>
</gene>
<dbReference type="AlphaFoldDB" id="A0A2T0MJ06"/>
<evidence type="ECO:0000259" key="1">
    <source>
        <dbReference type="PROSITE" id="PS50801"/>
    </source>
</evidence>
<dbReference type="OrthoDB" id="1163458at2"/>
<feature type="domain" description="STAS" evidence="1">
    <location>
        <begin position="1"/>
        <end position="100"/>
    </location>
</feature>
<accession>A0A2T0MJ06</accession>
<dbReference type="RefSeq" id="WP_106144452.1">
    <property type="nucleotide sequence ID" value="NZ_PVYX01000001.1"/>
</dbReference>
<proteinExistence type="predicted"/>
<dbReference type="InterPro" id="IPR002645">
    <property type="entry name" value="STAS_dom"/>
</dbReference>
<dbReference type="EMBL" id="PVYX01000001">
    <property type="protein sequence ID" value="PRX57568.1"/>
    <property type="molecule type" value="Genomic_DNA"/>
</dbReference>
<organism evidence="2 3">
    <name type="scientific">Flagellimonas meridianipacifica</name>
    <dbReference type="NCBI Taxonomy" id="1080225"/>
    <lineage>
        <taxon>Bacteria</taxon>
        <taxon>Pseudomonadati</taxon>
        <taxon>Bacteroidota</taxon>
        <taxon>Flavobacteriia</taxon>
        <taxon>Flavobacteriales</taxon>
        <taxon>Flavobacteriaceae</taxon>
        <taxon>Flagellimonas</taxon>
    </lineage>
</organism>
<dbReference type="PROSITE" id="PS50801">
    <property type="entry name" value="STAS"/>
    <property type="match status" value="1"/>
</dbReference>
<name>A0A2T0MJ06_9FLAO</name>
<dbReference type="Pfam" id="PF01740">
    <property type="entry name" value="STAS"/>
    <property type="match status" value="1"/>
</dbReference>